<dbReference type="PANTHER" id="PTHR35558:SF1">
    <property type="entry name" value="ENDONUCLEASE_EXONUCLEASE_PHOSPHATASE DOMAIN-CONTAINING PROTEIN"/>
    <property type="match status" value="1"/>
</dbReference>
<name>A0AA35PV95_9SAUR</name>
<dbReference type="AlphaFoldDB" id="A0AA35PV95"/>
<dbReference type="Proteomes" id="UP001178461">
    <property type="component" value="Chromosome W"/>
</dbReference>
<dbReference type="EMBL" id="OX395145">
    <property type="protein sequence ID" value="CAI5799253.1"/>
    <property type="molecule type" value="Genomic_DNA"/>
</dbReference>
<reference evidence="2" key="1">
    <citation type="submission" date="2022-12" db="EMBL/GenBank/DDBJ databases">
        <authorList>
            <person name="Alioto T."/>
            <person name="Alioto T."/>
            <person name="Gomez Garrido J."/>
        </authorList>
    </citation>
    <scope>NUCLEOTIDE SEQUENCE</scope>
</reference>
<evidence type="ECO:0008006" key="4">
    <source>
        <dbReference type="Google" id="ProtNLM"/>
    </source>
</evidence>
<accession>A0AA35PV95</accession>
<dbReference type="PANTHER" id="PTHR35558">
    <property type="entry name" value="SGNH_HYDRO DOMAIN-CONTAINING PROTEIN"/>
    <property type="match status" value="1"/>
</dbReference>
<keyword evidence="3" id="KW-1185">Reference proteome</keyword>
<feature type="compositionally biased region" description="Gly residues" evidence="1">
    <location>
        <begin position="167"/>
        <end position="181"/>
    </location>
</feature>
<gene>
    <name evidence="2" type="ORF">PODLI_1B011689</name>
</gene>
<sequence>MTGKGGKQRTYGKRRSRTPRADHTFENWLNGFQVFMGVISAAYRKRTMHLIAYMAHVRRARELAGKSAALTYDEDFRRNASLLPSTRWDLRDQNYWMEHVGPYVEKKHQDSSKFAKAESKWRRQCWEYNRGGCTRPACKYIHECEKCLGNHPATVCFKGTQQLFRGGRGFSQQGGRGGHGPPFGAQGSCQ</sequence>
<organism evidence="2 3">
    <name type="scientific">Podarcis lilfordi</name>
    <name type="common">Lilford's wall lizard</name>
    <dbReference type="NCBI Taxonomy" id="74358"/>
    <lineage>
        <taxon>Eukaryota</taxon>
        <taxon>Metazoa</taxon>
        <taxon>Chordata</taxon>
        <taxon>Craniata</taxon>
        <taxon>Vertebrata</taxon>
        <taxon>Euteleostomi</taxon>
        <taxon>Lepidosauria</taxon>
        <taxon>Squamata</taxon>
        <taxon>Bifurcata</taxon>
        <taxon>Unidentata</taxon>
        <taxon>Episquamata</taxon>
        <taxon>Laterata</taxon>
        <taxon>Lacertibaenia</taxon>
        <taxon>Lacertidae</taxon>
        <taxon>Podarcis</taxon>
    </lineage>
</organism>
<evidence type="ECO:0000313" key="3">
    <source>
        <dbReference type="Proteomes" id="UP001178461"/>
    </source>
</evidence>
<protein>
    <recommendedName>
        <fullName evidence="4">C3H1-type domain-containing protein</fullName>
    </recommendedName>
</protein>
<evidence type="ECO:0000256" key="1">
    <source>
        <dbReference type="SAM" id="MobiDB-lite"/>
    </source>
</evidence>
<feature type="region of interest" description="Disordered" evidence="1">
    <location>
        <begin position="167"/>
        <end position="190"/>
    </location>
</feature>
<proteinExistence type="predicted"/>
<evidence type="ECO:0000313" key="2">
    <source>
        <dbReference type="EMBL" id="CAI5799253.1"/>
    </source>
</evidence>